<name>A0A2T7A0V6_TUBBO</name>
<accession>A0A2T7A0V6</accession>
<feature type="compositionally biased region" description="Polar residues" evidence="1">
    <location>
        <begin position="268"/>
        <end position="277"/>
    </location>
</feature>
<dbReference type="STRING" id="42251.A0A2T7A0V6"/>
<sequence length="427" mass="46894">MDSDDDLSSIDSAPGTRAIATALRNAVRKQFVEDASKTTIKYIRARVENELNLGDDFLKQDSFWKAESKLIIEDEAGKQNALALAALAETAEPTTSQKEPTPEKQSPVKPAKKPAKKRASKVKKLEDGHDDGAIEYPKKPAKKAKGVTSVKSTARKAMAKPSILEDGDEDQEVEAKASKEDTGEQASENELSELDASPKRVAKRRKSPTKPTTLKKAKGTHEVAVKERNAENGEAKVSAEEAPVDADSGNESEMSVVLDPTPLKKSRSQNPDAGSSKKQGKTKVSKPRSKERSKKGSSKTVSNLSPDEEKIKILQQWLLKCGIRKFWTKELAKFETHKEKIKHLTGLLTDVGMTPRYSNEKAKKIKEERELQAEVEAVQEGAGWAKMDNGRANTRSTRSAPTVSTAEKKQIRGMEDLAFLDDQSDSD</sequence>
<feature type="compositionally biased region" description="Basic and acidic residues" evidence="1">
    <location>
        <begin position="173"/>
        <end position="182"/>
    </location>
</feature>
<gene>
    <name evidence="2" type="ORF">B9Z19DRAFT_1106477</name>
</gene>
<proteinExistence type="predicted"/>
<evidence type="ECO:0008006" key="4">
    <source>
        <dbReference type="Google" id="ProtNLM"/>
    </source>
</evidence>
<dbReference type="PANTHER" id="PTHR15410:SF2">
    <property type="entry name" value="HIRA-INTERACTING PROTEIN 3"/>
    <property type="match status" value="1"/>
</dbReference>
<dbReference type="Proteomes" id="UP000244722">
    <property type="component" value="Unassembled WGS sequence"/>
</dbReference>
<feature type="compositionally biased region" description="Polar residues" evidence="1">
    <location>
        <begin position="391"/>
        <end position="405"/>
    </location>
</feature>
<feature type="region of interest" description="Disordered" evidence="1">
    <location>
        <begin position="382"/>
        <end position="408"/>
    </location>
</feature>
<comment type="caution">
    <text evidence="2">The sequence shown here is derived from an EMBL/GenBank/DDBJ whole genome shotgun (WGS) entry which is preliminary data.</text>
</comment>
<feature type="region of interest" description="Disordered" evidence="1">
    <location>
        <begin position="85"/>
        <end position="307"/>
    </location>
</feature>
<feature type="compositionally biased region" description="Basic and acidic residues" evidence="1">
    <location>
        <begin position="123"/>
        <end position="138"/>
    </location>
</feature>
<evidence type="ECO:0000256" key="1">
    <source>
        <dbReference type="SAM" id="MobiDB-lite"/>
    </source>
</evidence>
<feature type="compositionally biased region" description="Basic and acidic residues" evidence="1">
    <location>
        <begin position="219"/>
        <end position="239"/>
    </location>
</feature>
<dbReference type="InterPro" id="IPR037647">
    <property type="entry name" value="HIRIP3"/>
</dbReference>
<feature type="compositionally biased region" description="Basic residues" evidence="1">
    <location>
        <begin position="110"/>
        <end position="122"/>
    </location>
</feature>
<dbReference type="PANTHER" id="PTHR15410">
    <property type="entry name" value="HIRA-INTERACTING PROTEIN 3"/>
    <property type="match status" value="1"/>
</dbReference>
<protein>
    <recommendedName>
        <fullName evidence="4">Transcriptional regulator</fullName>
    </recommendedName>
</protein>
<evidence type="ECO:0000313" key="2">
    <source>
        <dbReference type="EMBL" id="PUU81370.1"/>
    </source>
</evidence>
<dbReference type="GO" id="GO:0005634">
    <property type="term" value="C:nucleus"/>
    <property type="evidence" value="ECO:0007669"/>
    <property type="project" value="TreeGrafter"/>
</dbReference>
<feature type="compositionally biased region" description="Basic residues" evidence="1">
    <location>
        <begin position="278"/>
        <end position="297"/>
    </location>
</feature>
<feature type="compositionally biased region" description="Basic residues" evidence="1">
    <location>
        <begin position="200"/>
        <end position="218"/>
    </location>
</feature>
<reference evidence="2 3" key="1">
    <citation type="submission" date="2017-04" db="EMBL/GenBank/DDBJ databases">
        <title>Draft genome sequence of Tuber borchii Vittad., a whitish edible truffle.</title>
        <authorList>
            <consortium name="DOE Joint Genome Institute"/>
            <person name="Murat C."/>
            <person name="Kuo A."/>
            <person name="Barry K.W."/>
            <person name="Clum A."/>
            <person name="Dockter R.B."/>
            <person name="Fauchery L."/>
            <person name="Iotti M."/>
            <person name="Kohler A."/>
            <person name="Labutti K."/>
            <person name="Lindquist E.A."/>
            <person name="Lipzen A."/>
            <person name="Ohm R.A."/>
            <person name="Wang M."/>
            <person name="Grigoriev I.V."/>
            <person name="Zambonelli A."/>
            <person name="Martin F.M."/>
        </authorList>
    </citation>
    <scope>NUCLEOTIDE SEQUENCE [LARGE SCALE GENOMIC DNA]</scope>
    <source>
        <strain evidence="2 3">Tbo3840</strain>
    </source>
</reference>
<dbReference type="EMBL" id="NESQ01000046">
    <property type="protein sequence ID" value="PUU81370.1"/>
    <property type="molecule type" value="Genomic_DNA"/>
</dbReference>
<dbReference type="AlphaFoldDB" id="A0A2T7A0V6"/>
<dbReference type="OrthoDB" id="552755at2759"/>
<organism evidence="2 3">
    <name type="scientific">Tuber borchii</name>
    <name type="common">White truffle</name>
    <dbReference type="NCBI Taxonomy" id="42251"/>
    <lineage>
        <taxon>Eukaryota</taxon>
        <taxon>Fungi</taxon>
        <taxon>Dikarya</taxon>
        <taxon>Ascomycota</taxon>
        <taxon>Pezizomycotina</taxon>
        <taxon>Pezizomycetes</taxon>
        <taxon>Pezizales</taxon>
        <taxon>Tuberaceae</taxon>
        <taxon>Tuber</taxon>
    </lineage>
</organism>
<feature type="compositionally biased region" description="Low complexity" evidence="1">
    <location>
        <begin position="85"/>
        <end position="95"/>
    </location>
</feature>
<keyword evidence="3" id="KW-1185">Reference proteome</keyword>
<evidence type="ECO:0000313" key="3">
    <source>
        <dbReference type="Proteomes" id="UP000244722"/>
    </source>
</evidence>